<evidence type="ECO:0000256" key="3">
    <source>
        <dbReference type="SAM" id="MobiDB-lite"/>
    </source>
</evidence>
<feature type="compositionally biased region" description="Basic and acidic residues" evidence="3">
    <location>
        <begin position="102"/>
        <end position="120"/>
    </location>
</feature>
<feature type="chain" id="PRO_5034499253" description="Phosphatidylcholine--sterol O-acyltransferase" evidence="4">
    <location>
        <begin position="22"/>
        <end position="730"/>
    </location>
</feature>
<reference evidence="5" key="1">
    <citation type="submission" date="2025-08" db="UniProtKB">
        <authorList>
            <consortium name="Ensembl"/>
        </authorList>
    </citation>
    <scope>IDENTIFICATION</scope>
</reference>
<dbReference type="InterPro" id="IPR029058">
    <property type="entry name" value="AB_hydrolase_fold"/>
</dbReference>
<protein>
    <recommendedName>
        <fullName evidence="7">Phosphatidylcholine--sterol O-acyltransferase</fullName>
    </recommendedName>
</protein>
<dbReference type="Gene3D" id="3.40.50.1820">
    <property type="entry name" value="alpha/beta hydrolase"/>
    <property type="match status" value="1"/>
</dbReference>
<evidence type="ECO:0000256" key="1">
    <source>
        <dbReference type="ARBA" id="ARBA00010701"/>
    </source>
</evidence>
<proteinExistence type="inferred from homology"/>
<keyword evidence="6" id="KW-1185">Reference proteome</keyword>
<evidence type="ECO:0000256" key="4">
    <source>
        <dbReference type="SAM" id="SignalP"/>
    </source>
</evidence>
<evidence type="ECO:0000313" key="6">
    <source>
        <dbReference type="Proteomes" id="UP000694416"/>
    </source>
</evidence>
<feature type="region of interest" description="Disordered" evidence="3">
    <location>
        <begin position="281"/>
        <end position="301"/>
    </location>
</feature>
<dbReference type="GO" id="GO:0008374">
    <property type="term" value="F:O-acyltransferase activity"/>
    <property type="evidence" value="ECO:0007669"/>
    <property type="project" value="InterPro"/>
</dbReference>
<evidence type="ECO:0008006" key="7">
    <source>
        <dbReference type="Google" id="ProtNLM"/>
    </source>
</evidence>
<feature type="region of interest" description="Disordered" evidence="3">
    <location>
        <begin position="76"/>
        <end position="124"/>
    </location>
</feature>
<organism evidence="5 6">
    <name type="scientific">Piliocolobus tephrosceles</name>
    <name type="common">Ugandan red Colobus</name>
    <dbReference type="NCBI Taxonomy" id="591936"/>
    <lineage>
        <taxon>Eukaryota</taxon>
        <taxon>Metazoa</taxon>
        <taxon>Chordata</taxon>
        <taxon>Craniata</taxon>
        <taxon>Vertebrata</taxon>
        <taxon>Euteleostomi</taxon>
        <taxon>Mammalia</taxon>
        <taxon>Eutheria</taxon>
        <taxon>Euarchontoglires</taxon>
        <taxon>Primates</taxon>
        <taxon>Haplorrhini</taxon>
        <taxon>Catarrhini</taxon>
        <taxon>Cercopithecidae</taxon>
        <taxon>Colobinae</taxon>
        <taxon>Piliocolobus</taxon>
    </lineage>
</organism>
<dbReference type="Ensembl" id="ENSPTET00000018396.1">
    <property type="protein sequence ID" value="ENSPTEP00000012201.1"/>
    <property type="gene ID" value="ENSPTEG00000013739.1"/>
</dbReference>
<sequence>MAFINLFYLFCIYVFLMSAHALHFPFNGFFDAIVKSPYSLIFFSTAKKSTYLNIKDGSQQIDGNCNTKEVCNKKDEEVQKEDADEKAVEKNDVVTENEETGEEKTYKNNAQDAKENKDSPVSESVVQQEAAIKVEVVPETETIADYKVSKLHVAVKLKEAETGAEKSEAESVDEGNNITNVTVEAALEKKACISKESDSTNIDVVTLQTERESFNQVNNDVDVNDNDNSEKRKKKKRKIFFKNNNSKKKKIIIEDSKKEDTKKKIEDVKDQDAINEINVDDSTQTDNSTLNKINENKNMDNKATDSNKFNTYLIPGIGGSTLIAQYKNAYIESCGKNVLNSKKFRIWFNIIRFFSVVSNIYCILESLKLFYNSENNLYYNRPGVLINVEDYGFLKGVNYLDYIKNTSIYVTKYYSVLSSVFLKNGYKDGENIIGAPYDWRYPLKQQDYQLLKSHIEYSYKMNNHTKTVLIGHSLGGLFINYFLTHAVNKQWKKKYLNSVIYINTPFKGSNKTVRALIHGNKNFISVELGKFAHLYVADNIIKVVGHFLGSLFDLIPYREFYEHDNVIIIINLDTQPIDVNYITSIIKECGIYNKKCYLNKTDLNLAVYTLSTWYELLTDELQTKYKNYEQYRERFFSMDHGISIHCVYSKKYIKGTEYIYFFQNKDLNQDPIIYSEEGDGTVGLESLQACENFYNYKDSKVFENIGHRGILYNDEAVNYIYNLSRVVANN</sequence>
<feature type="compositionally biased region" description="Basic and acidic residues" evidence="3">
    <location>
        <begin position="76"/>
        <end position="93"/>
    </location>
</feature>
<keyword evidence="2" id="KW-0012">Acyltransferase</keyword>
<keyword evidence="4" id="KW-0732">Signal</keyword>
<evidence type="ECO:0000313" key="5">
    <source>
        <dbReference type="Ensembl" id="ENSPTEP00000012201.1"/>
    </source>
</evidence>
<dbReference type="SUPFAM" id="SSF53474">
    <property type="entry name" value="alpha/beta-Hydrolases"/>
    <property type="match status" value="1"/>
</dbReference>
<comment type="similarity">
    <text evidence="1">Belongs to the AB hydrolase superfamily. Lipase family.</text>
</comment>
<evidence type="ECO:0000256" key="2">
    <source>
        <dbReference type="ARBA" id="ARBA00023315"/>
    </source>
</evidence>
<name>A0A8C9H264_9PRIM</name>
<dbReference type="GO" id="GO:0006629">
    <property type="term" value="P:lipid metabolic process"/>
    <property type="evidence" value="ECO:0007669"/>
    <property type="project" value="InterPro"/>
</dbReference>
<dbReference type="AlphaFoldDB" id="A0A8C9H264"/>
<accession>A0A8C9H264</accession>
<feature type="signal peptide" evidence="4">
    <location>
        <begin position="1"/>
        <end position="21"/>
    </location>
</feature>
<reference evidence="5" key="2">
    <citation type="submission" date="2025-09" db="UniProtKB">
        <authorList>
            <consortium name="Ensembl"/>
        </authorList>
    </citation>
    <scope>IDENTIFICATION</scope>
</reference>
<keyword evidence="2" id="KW-0808">Transferase</keyword>
<feature type="compositionally biased region" description="Polar residues" evidence="3">
    <location>
        <begin position="281"/>
        <end position="293"/>
    </location>
</feature>
<dbReference type="InterPro" id="IPR003386">
    <property type="entry name" value="LACT/PDAT_acylTrfase"/>
</dbReference>
<dbReference type="Proteomes" id="UP000694416">
    <property type="component" value="Unplaced"/>
</dbReference>
<dbReference type="Pfam" id="PF02450">
    <property type="entry name" value="LCAT"/>
    <property type="match status" value="1"/>
</dbReference>
<dbReference type="PANTHER" id="PTHR11440">
    <property type="entry name" value="LECITHIN-CHOLESTEROL ACYLTRANSFERASE-RELATED"/>
    <property type="match status" value="1"/>
</dbReference>